<comment type="function">
    <text evidence="1">In the phosphorylated form it could act as an anti-anti-sigma factor that counteracts SpoIIAB and thus releases sigma f from inhibition.</text>
</comment>
<dbReference type="InterPro" id="IPR036513">
    <property type="entry name" value="STAS_dom_sf"/>
</dbReference>
<evidence type="ECO:0000256" key="2">
    <source>
        <dbReference type="ARBA" id="ARBA00009013"/>
    </source>
</evidence>
<dbReference type="Pfam" id="PF01740">
    <property type="entry name" value="STAS"/>
    <property type="match status" value="1"/>
</dbReference>
<dbReference type="OrthoDB" id="9796601at2"/>
<dbReference type="InterPro" id="IPR002645">
    <property type="entry name" value="STAS_dom"/>
</dbReference>
<evidence type="ECO:0000256" key="6">
    <source>
        <dbReference type="RuleBase" id="RU003749"/>
    </source>
</evidence>
<evidence type="ECO:0000256" key="5">
    <source>
        <dbReference type="ARBA" id="ARBA00022969"/>
    </source>
</evidence>
<organism evidence="8 9">
    <name type="scientific">Thermoanaerobacter kivui</name>
    <name type="common">Acetogenium kivui</name>
    <dbReference type="NCBI Taxonomy" id="2325"/>
    <lineage>
        <taxon>Bacteria</taxon>
        <taxon>Bacillati</taxon>
        <taxon>Bacillota</taxon>
        <taxon>Clostridia</taxon>
        <taxon>Thermoanaerobacterales</taxon>
        <taxon>Thermoanaerobacteraceae</taxon>
        <taxon>Thermoanaerobacter</taxon>
    </lineage>
</organism>
<proteinExistence type="inferred from homology"/>
<dbReference type="NCBIfam" id="TIGR00377">
    <property type="entry name" value="ant_ant_sig"/>
    <property type="match status" value="1"/>
</dbReference>
<dbReference type="PANTHER" id="PTHR33495">
    <property type="entry name" value="ANTI-SIGMA FACTOR ANTAGONIST TM_1081-RELATED-RELATED"/>
    <property type="match status" value="1"/>
</dbReference>
<dbReference type="InterPro" id="IPR003658">
    <property type="entry name" value="Anti-sigma_ant"/>
</dbReference>
<evidence type="ECO:0000256" key="1">
    <source>
        <dbReference type="ARBA" id="ARBA00001976"/>
    </source>
</evidence>
<feature type="domain" description="STAS" evidence="7">
    <location>
        <begin position="1"/>
        <end position="111"/>
    </location>
</feature>
<dbReference type="KEGG" id="tki:TKV_c12360"/>
<comment type="similarity">
    <text evidence="2 6">Belongs to the anti-sigma-factor antagonist family.</text>
</comment>
<sequence>MGIKFSKKEDSLIAKIEGELDHHVSENIKNAINEEYVKKSCRNLIFDLKNVNFMDSSGIGVIIGRYKKVKENNGKVAIVNANKQLHKLIEVSGLLRIVKCYNDIEEALKDM</sequence>
<dbReference type="GO" id="GO:0043856">
    <property type="term" value="F:anti-sigma factor antagonist activity"/>
    <property type="evidence" value="ECO:0007669"/>
    <property type="project" value="InterPro"/>
</dbReference>
<dbReference type="EMBL" id="CP009170">
    <property type="protein sequence ID" value="AIS52407.1"/>
    <property type="molecule type" value="Genomic_DNA"/>
</dbReference>
<evidence type="ECO:0000313" key="8">
    <source>
        <dbReference type="EMBL" id="AIS52407.1"/>
    </source>
</evidence>
<dbReference type="HOGENOM" id="CLU_115403_7_0_9"/>
<dbReference type="eggNOG" id="COG1366">
    <property type="taxonomic scope" value="Bacteria"/>
</dbReference>
<keyword evidence="9" id="KW-1185">Reference proteome</keyword>
<keyword evidence="5" id="KW-0749">Sporulation</keyword>
<gene>
    <name evidence="8" type="primary">spoIIAA</name>
    <name evidence="8" type="ORF">TKV_c12360</name>
</gene>
<dbReference type="InterPro" id="IPR014237">
    <property type="entry name" value="Anti-sigma_F_ant"/>
</dbReference>
<name>A0A097ARH8_THEKI</name>
<dbReference type="STRING" id="2325.TKV_c12360"/>
<dbReference type="CDD" id="cd07043">
    <property type="entry name" value="STAS_anti-anti-sigma_factors"/>
    <property type="match status" value="1"/>
</dbReference>
<dbReference type="GO" id="GO:0030435">
    <property type="term" value="P:sporulation resulting in formation of a cellular spore"/>
    <property type="evidence" value="ECO:0007669"/>
    <property type="project" value="UniProtKB-KW"/>
</dbReference>
<dbReference type="Proteomes" id="UP000029669">
    <property type="component" value="Chromosome"/>
</dbReference>
<dbReference type="GO" id="GO:0045152">
    <property type="term" value="F:antisigma factor binding"/>
    <property type="evidence" value="ECO:0007669"/>
    <property type="project" value="InterPro"/>
</dbReference>
<dbReference type="AlphaFoldDB" id="A0A097ARH8"/>
<accession>A0A097ARH8</accession>
<keyword evidence="4" id="KW-0597">Phosphoprotein</keyword>
<evidence type="ECO:0000256" key="4">
    <source>
        <dbReference type="ARBA" id="ARBA00022553"/>
    </source>
</evidence>
<dbReference type="PANTHER" id="PTHR33495:SF2">
    <property type="entry name" value="ANTI-SIGMA FACTOR ANTAGONIST TM_1081-RELATED"/>
    <property type="match status" value="1"/>
</dbReference>
<dbReference type="Gene3D" id="3.30.750.24">
    <property type="entry name" value="STAS domain"/>
    <property type="match status" value="1"/>
</dbReference>
<dbReference type="RefSeq" id="WP_049686227.1">
    <property type="nucleotide sequence ID" value="NZ_CP009170.1"/>
</dbReference>
<dbReference type="NCBIfam" id="TIGR02886">
    <property type="entry name" value="spore_II_AA"/>
    <property type="match status" value="1"/>
</dbReference>
<evidence type="ECO:0000259" key="7">
    <source>
        <dbReference type="PROSITE" id="PS50801"/>
    </source>
</evidence>
<reference evidence="9" key="1">
    <citation type="journal article" date="2015" name="Genome Announc.">
        <title>Whole-Genome Sequences of 80 Environmental and Clinical Isolates of Burkholderia pseudomallei.</title>
        <authorList>
            <person name="Johnson S.L."/>
            <person name="Baker A.L."/>
            <person name="Chain P.S."/>
            <person name="Currie B.J."/>
            <person name="Daligault H.E."/>
            <person name="Davenport K.W."/>
            <person name="Davis C.B."/>
            <person name="Inglis T.J."/>
            <person name="Kaestli M."/>
            <person name="Koren S."/>
            <person name="Mayo M."/>
            <person name="Merritt A.J."/>
            <person name="Price E.P."/>
            <person name="Sarovich D.S."/>
            <person name="Warner J."/>
            <person name="Rosovitz M.J."/>
        </authorList>
    </citation>
    <scope>NUCLEOTIDE SEQUENCE [LARGE SCALE GENOMIC DNA]</scope>
    <source>
        <strain evidence="9">DSM 2030</strain>
    </source>
</reference>
<evidence type="ECO:0000256" key="3">
    <source>
        <dbReference type="ARBA" id="ARBA00020784"/>
    </source>
</evidence>
<evidence type="ECO:0000313" key="9">
    <source>
        <dbReference type="Proteomes" id="UP000029669"/>
    </source>
</evidence>
<dbReference type="SUPFAM" id="SSF52091">
    <property type="entry name" value="SpoIIaa-like"/>
    <property type="match status" value="1"/>
</dbReference>
<dbReference type="PROSITE" id="PS50801">
    <property type="entry name" value="STAS"/>
    <property type="match status" value="1"/>
</dbReference>
<protein>
    <recommendedName>
        <fullName evidence="3 6">Anti-sigma F factor antagonist</fullName>
    </recommendedName>
    <alternativeName>
        <fullName evidence="6">Stage II sporulation protein</fullName>
    </alternativeName>
</protein>